<evidence type="ECO:0000259" key="1">
    <source>
        <dbReference type="Pfam" id="PF01261"/>
    </source>
</evidence>
<evidence type="ECO:0000313" key="3">
    <source>
        <dbReference type="Proteomes" id="UP001595445"/>
    </source>
</evidence>
<accession>A0ABV7E1Y2</accession>
<dbReference type="InterPro" id="IPR050312">
    <property type="entry name" value="IolE/XylAMocC-like"/>
</dbReference>
<dbReference type="Gene3D" id="3.10.180.10">
    <property type="entry name" value="2,3-Dihydroxybiphenyl 1,2-Dioxygenase, domain 1"/>
    <property type="match status" value="1"/>
</dbReference>
<evidence type="ECO:0000313" key="2">
    <source>
        <dbReference type="EMBL" id="MFC3088718.1"/>
    </source>
</evidence>
<reference evidence="3" key="1">
    <citation type="journal article" date="2019" name="Int. J. Syst. Evol. Microbiol.">
        <title>The Global Catalogue of Microorganisms (GCM) 10K type strain sequencing project: providing services to taxonomists for standard genome sequencing and annotation.</title>
        <authorList>
            <consortium name="The Broad Institute Genomics Platform"/>
            <consortium name="The Broad Institute Genome Sequencing Center for Infectious Disease"/>
            <person name="Wu L."/>
            <person name="Ma J."/>
        </authorList>
    </citation>
    <scope>NUCLEOTIDE SEQUENCE [LARGE SCALE GENOMIC DNA]</scope>
    <source>
        <strain evidence="3">KCTC 62102</strain>
    </source>
</reference>
<dbReference type="InterPro" id="IPR029068">
    <property type="entry name" value="Glyas_Bleomycin-R_OHBP_Dase"/>
</dbReference>
<dbReference type="Pfam" id="PF01261">
    <property type="entry name" value="AP_endonuc_2"/>
    <property type="match status" value="1"/>
</dbReference>
<dbReference type="InterPro" id="IPR036237">
    <property type="entry name" value="Xyl_isomerase-like_sf"/>
</dbReference>
<dbReference type="PANTHER" id="PTHR12110">
    <property type="entry name" value="HYDROXYPYRUVATE ISOMERASE"/>
    <property type="match status" value="1"/>
</dbReference>
<protein>
    <submittedName>
        <fullName evidence="2">Sugar phosphate isomerase/epimerase and 4-hydroxyphenylpyruvate domain-containing protein</fullName>
    </submittedName>
</protein>
<name>A0ABV7E1Y2_9RHOB</name>
<keyword evidence="3" id="KW-1185">Reference proteome</keyword>
<dbReference type="Proteomes" id="UP001595445">
    <property type="component" value="Unassembled WGS sequence"/>
</dbReference>
<keyword evidence="2" id="KW-0413">Isomerase</keyword>
<dbReference type="SUPFAM" id="SSF51658">
    <property type="entry name" value="Xylose isomerase-like"/>
    <property type="match status" value="1"/>
</dbReference>
<sequence>MELPVQPCIATVSLSGDLQQKMTAAAAAGFEAIELIEQDLLASGLNVTSVRQLAADLGIEIAAFQPCRDIEGMPEPHRKAVFDRVARQLDIAASLGARMLLVCSAVSPVALADQGRAAADLAALADLTQARGLKVGYEALSWGTHVASHSSAWQIVQRADHPALGLVLDSFHSLVLDIPTDDIPAIPGDRIFLVQIADAPRLQMEIIRLSRHHRRLPGLGDLDLTRFIAAVEATGYAGPLSVEVFSDELRATEPVATARDAMLSFAGLRARQAPQRLGTKRIALPETFRTRRPVEAALRSLPSDRLRSLGVRLSIDQAQGSVRMMLDPQPDLAINGSRPAVEEVPLRGLFHKAGISGVDHLLVQGPPGASRRAKLGLSAALRLGWRDLPDLPDPDGPIHLSRLDTEAIRFLMATPATERADAHLPAEQQDSLDADLLCLATADILAASEALVDAGHKLLPVPQAHLDVSGAQLGLSDLLMAKLAAAEVFLDADDNGWFQQVFLARPFDGTVISVAQRCGSYAGYGLGNAAIWLSHRRRLDQNRR</sequence>
<feature type="domain" description="Xylose isomerase-like TIM barrel" evidence="1">
    <location>
        <begin position="24"/>
        <end position="261"/>
    </location>
</feature>
<dbReference type="InterPro" id="IPR013022">
    <property type="entry name" value="Xyl_isomerase-like_TIM-brl"/>
</dbReference>
<proteinExistence type="predicted"/>
<gene>
    <name evidence="2" type="ORF">ACFOD6_21970</name>
</gene>
<organism evidence="2 3">
    <name type="scientific">Tabrizicola soli</name>
    <dbReference type="NCBI Taxonomy" id="2185115"/>
    <lineage>
        <taxon>Bacteria</taxon>
        <taxon>Pseudomonadati</taxon>
        <taxon>Pseudomonadota</taxon>
        <taxon>Alphaproteobacteria</taxon>
        <taxon>Rhodobacterales</taxon>
        <taxon>Paracoccaceae</taxon>
        <taxon>Tabrizicola</taxon>
    </lineage>
</organism>
<dbReference type="RefSeq" id="WP_197643703.1">
    <property type="nucleotide sequence ID" value="NZ_JAEACP010000010.1"/>
</dbReference>
<dbReference type="GO" id="GO:0016853">
    <property type="term" value="F:isomerase activity"/>
    <property type="evidence" value="ECO:0007669"/>
    <property type="project" value="UniProtKB-KW"/>
</dbReference>
<dbReference type="PANTHER" id="PTHR12110:SF21">
    <property type="entry name" value="XYLOSE ISOMERASE-LIKE TIM BARREL DOMAIN-CONTAINING PROTEIN"/>
    <property type="match status" value="1"/>
</dbReference>
<dbReference type="Gene3D" id="3.20.20.150">
    <property type="entry name" value="Divalent-metal-dependent TIM barrel enzymes"/>
    <property type="match status" value="1"/>
</dbReference>
<dbReference type="EMBL" id="JBHRSM010000054">
    <property type="protein sequence ID" value="MFC3088718.1"/>
    <property type="molecule type" value="Genomic_DNA"/>
</dbReference>
<dbReference type="SUPFAM" id="SSF54593">
    <property type="entry name" value="Glyoxalase/Bleomycin resistance protein/Dihydroxybiphenyl dioxygenase"/>
    <property type="match status" value="1"/>
</dbReference>
<comment type="caution">
    <text evidence="2">The sequence shown here is derived from an EMBL/GenBank/DDBJ whole genome shotgun (WGS) entry which is preliminary data.</text>
</comment>